<protein>
    <recommendedName>
        <fullName evidence="1">GNAT-like C-terminal domain-containing protein</fullName>
    </recommendedName>
</protein>
<dbReference type="Gene3D" id="3.40.630.120">
    <property type="match status" value="1"/>
</dbReference>
<evidence type="ECO:0000313" key="2">
    <source>
        <dbReference type="EMBL" id="MPM17380.1"/>
    </source>
</evidence>
<name>A0A644XMI2_9ZZZZ</name>
<dbReference type="AlphaFoldDB" id="A0A644XMI2"/>
<reference evidence="2" key="1">
    <citation type="submission" date="2019-08" db="EMBL/GenBank/DDBJ databases">
        <authorList>
            <person name="Kucharzyk K."/>
            <person name="Murdoch R.W."/>
            <person name="Higgins S."/>
            <person name="Loffler F."/>
        </authorList>
    </citation>
    <scope>NUCLEOTIDE SEQUENCE</scope>
</reference>
<evidence type="ECO:0000259" key="1">
    <source>
        <dbReference type="Pfam" id="PF18164"/>
    </source>
</evidence>
<dbReference type="Pfam" id="PF18164">
    <property type="entry name" value="GNAT_C"/>
    <property type="match status" value="1"/>
</dbReference>
<accession>A0A644XMI2</accession>
<proteinExistence type="predicted"/>
<gene>
    <name evidence="2" type="ORF">SDC9_63769</name>
</gene>
<comment type="caution">
    <text evidence="2">The sequence shown here is derived from an EMBL/GenBank/DDBJ whole genome shotgun (WGS) entry which is preliminary data.</text>
</comment>
<sequence length="343" mass="38478">MYHRFFEEIAFTDKQKLDIQQAAKQADKRSLTLELERAIKLRDVQKVGTILLQGLQTFGPVCPLVLIQSCYEQVCNLYRTLTVEESVRLATLSDISLWTQAYAHDHSQETGFAQVFWIARHVCAKILRLGRLQFEQKSMNSPLRIYQEKHSGHYITLAEADIACDSAGYLINPEQAAFMTTLREEGTSLIAHAVDGASGSIARKPSLYDTSKLRLLADSATNVLHIHIPAGEKLSEQAVADSLLQAPRYFPNHSLAVCASWLLDPALLSVAEPSSNIVLFMQRFSKFPVPFQTPQIFERVFGFTATEDDIPRWKATTTLQRSIQRALSEGVVFRTMGGYLLLG</sequence>
<organism evidence="2">
    <name type="scientific">bioreactor metagenome</name>
    <dbReference type="NCBI Taxonomy" id="1076179"/>
    <lineage>
        <taxon>unclassified sequences</taxon>
        <taxon>metagenomes</taxon>
        <taxon>ecological metagenomes</taxon>
    </lineage>
</organism>
<dbReference type="EMBL" id="VSSQ01002786">
    <property type="protein sequence ID" value="MPM17380.1"/>
    <property type="molecule type" value="Genomic_DNA"/>
</dbReference>
<feature type="domain" description="GNAT-like C-terminal" evidence="1">
    <location>
        <begin position="126"/>
        <end position="340"/>
    </location>
</feature>
<dbReference type="InterPro" id="IPR041644">
    <property type="entry name" value="GNAT_C"/>
</dbReference>